<evidence type="ECO:0000256" key="1">
    <source>
        <dbReference type="SAM" id="MobiDB-lite"/>
    </source>
</evidence>
<keyword evidence="3" id="KW-1185">Reference proteome</keyword>
<dbReference type="EMBL" id="REGN01002085">
    <property type="protein sequence ID" value="RNA30473.1"/>
    <property type="molecule type" value="Genomic_DNA"/>
</dbReference>
<name>A0A3M7S3S2_BRAPC</name>
<organism evidence="2 3">
    <name type="scientific">Brachionus plicatilis</name>
    <name type="common">Marine rotifer</name>
    <name type="synonym">Brachionus muelleri</name>
    <dbReference type="NCBI Taxonomy" id="10195"/>
    <lineage>
        <taxon>Eukaryota</taxon>
        <taxon>Metazoa</taxon>
        <taxon>Spiralia</taxon>
        <taxon>Gnathifera</taxon>
        <taxon>Rotifera</taxon>
        <taxon>Eurotatoria</taxon>
        <taxon>Monogononta</taxon>
        <taxon>Pseudotrocha</taxon>
        <taxon>Ploima</taxon>
        <taxon>Brachionidae</taxon>
        <taxon>Brachionus</taxon>
    </lineage>
</organism>
<evidence type="ECO:0000313" key="3">
    <source>
        <dbReference type="Proteomes" id="UP000276133"/>
    </source>
</evidence>
<comment type="caution">
    <text evidence="2">The sequence shown here is derived from an EMBL/GenBank/DDBJ whole genome shotgun (WGS) entry which is preliminary data.</text>
</comment>
<protein>
    <submittedName>
        <fullName evidence="2">Uncharacterized protein</fullName>
    </submittedName>
</protein>
<feature type="region of interest" description="Disordered" evidence="1">
    <location>
        <begin position="39"/>
        <end position="60"/>
    </location>
</feature>
<sequence length="60" mass="7039">MDIVYMEIKYGNKIRMKKSYLIFLHFVLVSCTELHKTRGRPSKCKANKWSTPKGQVGSKY</sequence>
<reference evidence="2 3" key="1">
    <citation type="journal article" date="2018" name="Sci. Rep.">
        <title>Genomic signatures of local adaptation to the degree of environmental predictability in rotifers.</title>
        <authorList>
            <person name="Franch-Gras L."/>
            <person name="Hahn C."/>
            <person name="Garcia-Roger E.M."/>
            <person name="Carmona M.J."/>
            <person name="Serra M."/>
            <person name="Gomez A."/>
        </authorList>
    </citation>
    <scope>NUCLEOTIDE SEQUENCE [LARGE SCALE GENOMIC DNA]</scope>
    <source>
        <strain evidence="2">HYR1</strain>
    </source>
</reference>
<dbReference type="Proteomes" id="UP000276133">
    <property type="component" value="Unassembled WGS sequence"/>
</dbReference>
<evidence type="ECO:0000313" key="2">
    <source>
        <dbReference type="EMBL" id="RNA30473.1"/>
    </source>
</evidence>
<proteinExistence type="predicted"/>
<gene>
    <name evidence="2" type="ORF">BpHYR1_011622</name>
</gene>
<accession>A0A3M7S3S2</accession>
<dbReference type="AlphaFoldDB" id="A0A3M7S3S2"/>